<dbReference type="RefSeq" id="WP_058372309.1">
    <property type="nucleotide sequence ID" value="NZ_CP011034.1"/>
</dbReference>
<keyword evidence="5 7" id="KW-0129">CBS domain</keyword>
<feature type="domain" description="CBS" evidence="10">
    <location>
        <begin position="263"/>
        <end position="321"/>
    </location>
</feature>
<dbReference type="SUPFAM" id="SSF54631">
    <property type="entry name" value="CBS-domain pair"/>
    <property type="match status" value="1"/>
</dbReference>
<dbReference type="PATRIC" id="fig|1315283.4.peg.125"/>
<dbReference type="EMBL" id="CP011034">
    <property type="protein sequence ID" value="ALS31532.1"/>
    <property type="molecule type" value="Genomic_DNA"/>
</dbReference>
<gene>
    <name evidence="12" type="ORF">PTRA_a0147</name>
</gene>
<dbReference type="AlphaFoldDB" id="A0A0U2V0V3"/>
<name>A0A0U2V0V3_9GAMM</name>
<keyword evidence="3" id="KW-0677">Repeat</keyword>
<dbReference type="InterPro" id="IPR044751">
    <property type="entry name" value="Ion_transp-like_CBS"/>
</dbReference>
<evidence type="ECO:0000256" key="5">
    <source>
        <dbReference type="ARBA" id="ARBA00023122"/>
    </source>
</evidence>
<evidence type="ECO:0000256" key="3">
    <source>
        <dbReference type="ARBA" id="ARBA00022737"/>
    </source>
</evidence>
<dbReference type="KEGG" id="ptn:PTRA_a0147"/>
<evidence type="ECO:0000256" key="1">
    <source>
        <dbReference type="ARBA" id="ARBA00004141"/>
    </source>
</evidence>
<dbReference type="GO" id="GO:0005886">
    <property type="term" value="C:plasma membrane"/>
    <property type="evidence" value="ECO:0007669"/>
    <property type="project" value="TreeGrafter"/>
</dbReference>
<evidence type="ECO:0000256" key="4">
    <source>
        <dbReference type="ARBA" id="ARBA00022989"/>
    </source>
</evidence>
<sequence length="358" mass="39981">MTLLIIYMVVAIVISFLCSVMEAVLLSISPSYVALLRKKQPVLAKQLEKLKNNIDQPLAAILTLNTVAHTAGAAGVGAQAAIVFSDAAVGVASAVMTLFVLVFSEIIPKTLGANYWRVLTPSVTYGLRFLVILLKPFVWLAQKLTNLMGPKHDQAYYIRQEIEAMADIGTESGALHQDESEIIRNLLHFRHAKLCDLMTPRTVIFKVHKDLTVNEYLNLHGSSSFSRILVFDKDTDDIIGFVHKNDIMLACHRLGSDYKISKLVKPIYTVPSSQNVSSLLQTLLTDRTHICLVVDEYGDVQGIVTLEDMIEALMGLEIVDERDQSTNMRAVAKQRWHKRLANSKNLVTEEDKHPREDN</sequence>
<keyword evidence="2 8" id="KW-0812">Transmembrane</keyword>
<evidence type="ECO:0000256" key="7">
    <source>
        <dbReference type="PROSITE-ProRule" id="PRU00703"/>
    </source>
</evidence>
<protein>
    <recommendedName>
        <fullName evidence="14">Hemolysin</fullName>
    </recommendedName>
</protein>
<evidence type="ECO:0000256" key="2">
    <source>
        <dbReference type="ARBA" id="ARBA00022692"/>
    </source>
</evidence>
<dbReference type="Pfam" id="PF00571">
    <property type="entry name" value="CBS"/>
    <property type="match status" value="1"/>
</dbReference>
<dbReference type="SMART" id="SM00116">
    <property type="entry name" value="CBS"/>
    <property type="match status" value="1"/>
</dbReference>
<proteinExistence type="predicted"/>
<dbReference type="PANTHER" id="PTHR22777">
    <property type="entry name" value="HEMOLYSIN-RELATED"/>
    <property type="match status" value="1"/>
</dbReference>
<keyword evidence="6 8" id="KW-0472">Membrane</keyword>
<accession>A0A0U2V0V3</accession>
<dbReference type="Proteomes" id="UP000065261">
    <property type="component" value="Chromosome I"/>
</dbReference>
<dbReference type="InterPro" id="IPR000644">
    <property type="entry name" value="CBS_dom"/>
</dbReference>
<evidence type="ECO:0000313" key="13">
    <source>
        <dbReference type="Proteomes" id="UP000065261"/>
    </source>
</evidence>
<evidence type="ECO:0000259" key="10">
    <source>
        <dbReference type="PROSITE" id="PS51371"/>
    </source>
</evidence>
<dbReference type="CDD" id="cd04590">
    <property type="entry name" value="CBS_pair_CorC_HlyC_assoc"/>
    <property type="match status" value="1"/>
</dbReference>
<feature type="transmembrane region" description="Helical" evidence="9">
    <location>
        <begin position="82"/>
        <end position="103"/>
    </location>
</feature>
<evidence type="ECO:0000313" key="12">
    <source>
        <dbReference type="EMBL" id="ALS31532.1"/>
    </source>
</evidence>
<evidence type="ECO:0000256" key="6">
    <source>
        <dbReference type="ARBA" id="ARBA00023136"/>
    </source>
</evidence>
<evidence type="ECO:0000256" key="8">
    <source>
        <dbReference type="PROSITE-ProRule" id="PRU01193"/>
    </source>
</evidence>
<dbReference type="InterPro" id="IPR046342">
    <property type="entry name" value="CBS_dom_sf"/>
</dbReference>
<dbReference type="InterPro" id="IPR002550">
    <property type="entry name" value="CNNM"/>
</dbReference>
<dbReference type="PROSITE" id="PS51846">
    <property type="entry name" value="CNNM"/>
    <property type="match status" value="1"/>
</dbReference>
<dbReference type="Pfam" id="PF01595">
    <property type="entry name" value="CNNM"/>
    <property type="match status" value="1"/>
</dbReference>
<feature type="transmembrane region" description="Helical" evidence="9">
    <location>
        <begin position="6"/>
        <end position="36"/>
    </location>
</feature>
<organism evidence="12">
    <name type="scientific">Pseudoalteromonas translucida KMM 520</name>
    <dbReference type="NCBI Taxonomy" id="1315283"/>
    <lineage>
        <taxon>Bacteria</taxon>
        <taxon>Pseudomonadati</taxon>
        <taxon>Pseudomonadota</taxon>
        <taxon>Gammaproteobacteria</taxon>
        <taxon>Alteromonadales</taxon>
        <taxon>Pseudoalteromonadaceae</taxon>
        <taxon>Pseudoalteromonas</taxon>
    </lineage>
</organism>
<feature type="domain" description="CNNM transmembrane" evidence="11">
    <location>
        <begin position="1"/>
        <end position="179"/>
    </location>
</feature>
<dbReference type="PANTHER" id="PTHR22777:SF4">
    <property type="entry name" value="UPF0053 PROTEIN SLL1254"/>
    <property type="match status" value="1"/>
</dbReference>
<evidence type="ECO:0000259" key="11">
    <source>
        <dbReference type="PROSITE" id="PS51846"/>
    </source>
</evidence>
<reference evidence="12 13" key="1">
    <citation type="submission" date="2015-03" db="EMBL/GenBank/DDBJ databases">
        <authorList>
            <person name="Murphy D."/>
        </authorList>
    </citation>
    <scope>NUCLEOTIDE SEQUENCE [LARGE SCALE GENOMIC DNA]</scope>
    <source>
        <strain evidence="12 13">KMM 520</strain>
    </source>
</reference>
<comment type="subcellular location">
    <subcellularLocation>
        <location evidence="1">Membrane</location>
        <topology evidence="1">Multi-pass membrane protein</topology>
    </subcellularLocation>
</comment>
<evidence type="ECO:0000256" key="9">
    <source>
        <dbReference type="SAM" id="Phobius"/>
    </source>
</evidence>
<evidence type="ECO:0008006" key="14">
    <source>
        <dbReference type="Google" id="ProtNLM"/>
    </source>
</evidence>
<feature type="transmembrane region" description="Helical" evidence="9">
    <location>
        <begin position="115"/>
        <end position="141"/>
    </location>
</feature>
<keyword evidence="4 8" id="KW-1133">Transmembrane helix</keyword>
<dbReference type="Gene3D" id="3.10.580.10">
    <property type="entry name" value="CBS-domain"/>
    <property type="match status" value="1"/>
</dbReference>
<dbReference type="OrthoDB" id="9798188at2"/>
<dbReference type="PROSITE" id="PS51371">
    <property type="entry name" value="CBS"/>
    <property type="match status" value="1"/>
</dbReference>